<evidence type="ECO:0000313" key="1">
    <source>
        <dbReference type="EMBL" id="GAH60510.1"/>
    </source>
</evidence>
<gene>
    <name evidence="1" type="ORF">S03H2_28999</name>
</gene>
<dbReference type="EMBL" id="BARU01017484">
    <property type="protein sequence ID" value="GAH60510.1"/>
    <property type="molecule type" value="Genomic_DNA"/>
</dbReference>
<proteinExistence type="predicted"/>
<dbReference type="AlphaFoldDB" id="X1HTZ4"/>
<organism evidence="1">
    <name type="scientific">marine sediment metagenome</name>
    <dbReference type="NCBI Taxonomy" id="412755"/>
    <lineage>
        <taxon>unclassified sequences</taxon>
        <taxon>metagenomes</taxon>
        <taxon>ecological metagenomes</taxon>
    </lineage>
</organism>
<reference evidence="1" key="1">
    <citation type="journal article" date="2014" name="Front. Microbiol.">
        <title>High frequency of phylogenetically diverse reductive dehalogenase-homologous genes in deep subseafloor sedimentary metagenomes.</title>
        <authorList>
            <person name="Kawai M."/>
            <person name="Futagami T."/>
            <person name="Toyoda A."/>
            <person name="Takaki Y."/>
            <person name="Nishi S."/>
            <person name="Hori S."/>
            <person name="Arai W."/>
            <person name="Tsubouchi T."/>
            <person name="Morono Y."/>
            <person name="Uchiyama I."/>
            <person name="Ito T."/>
            <person name="Fujiyama A."/>
            <person name="Inagaki F."/>
            <person name="Takami H."/>
        </authorList>
    </citation>
    <scope>NUCLEOTIDE SEQUENCE</scope>
    <source>
        <strain evidence="1">Expedition CK06-06</strain>
    </source>
</reference>
<protein>
    <submittedName>
        <fullName evidence="1">Uncharacterized protein</fullName>
    </submittedName>
</protein>
<name>X1HTZ4_9ZZZZ</name>
<feature type="non-terminal residue" evidence="1">
    <location>
        <position position="1"/>
    </location>
</feature>
<sequence length="158" mass="18867">TCNKAAPLYYRRLSKETLQESLPGFDPNDPNDERVWQKLKQMHFKRTPDEYLQRAREYYVKEKGVPEWLPDYAGNMAFADQMINTYETGILLLTPQDVRDAEKRVKEVYHKMGTIYPRWNKMRHLLAGENNPDNEAVIRAVQEHMQIWPTVHRTVYRK</sequence>
<accession>X1HTZ4</accession>
<comment type="caution">
    <text evidence="1">The sequence shown here is derived from an EMBL/GenBank/DDBJ whole genome shotgun (WGS) entry which is preliminary data.</text>
</comment>